<dbReference type="PROSITE" id="PS50980">
    <property type="entry name" value="COA_CT_NTER"/>
    <property type="match status" value="1"/>
</dbReference>
<comment type="similarity">
    <text evidence="13">Belongs to the AccD/PCCB family.</text>
</comment>
<keyword evidence="13" id="KW-0963">Cytoplasm</keyword>
<comment type="catalytic activity">
    <reaction evidence="13">
        <text>N(6)-carboxybiotinyl-L-lysyl-[protein] + acetyl-CoA = N(6)-biotinyl-L-lysyl-[protein] + malonyl-CoA</text>
        <dbReference type="Rhea" id="RHEA:54728"/>
        <dbReference type="Rhea" id="RHEA-COMP:10505"/>
        <dbReference type="Rhea" id="RHEA-COMP:10506"/>
        <dbReference type="ChEBI" id="CHEBI:57288"/>
        <dbReference type="ChEBI" id="CHEBI:57384"/>
        <dbReference type="ChEBI" id="CHEBI:83144"/>
        <dbReference type="ChEBI" id="CHEBI:83145"/>
        <dbReference type="EC" id="2.1.3.15"/>
    </reaction>
</comment>
<keyword evidence="3 13" id="KW-0808">Transferase</keyword>
<keyword evidence="9 13" id="KW-0067">ATP-binding</keyword>
<evidence type="ECO:0000256" key="9">
    <source>
        <dbReference type="ARBA" id="ARBA00022840"/>
    </source>
</evidence>
<dbReference type="PANTHER" id="PTHR42995:SF5">
    <property type="entry name" value="ACETYL-COENZYME A CARBOXYLASE CARBOXYL TRANSFERASE SUBUNIT BETA, CHLOROPLASTIC"/>
    <property type="match status" value="1"/>
</dbReference>
<comment type="pathway">
    <text evidence="13">Lipid metabolism; malonyl-CoA biosynthesis; malonyl-CoA from acetyl-CoA: step 1/1.</text>
</comment>
<gene>
    <name evidence="13" type="primary">accD</name>
    <name evidence="15" type="ORF">SAMN04488528_1002164</name>
</gene>
<evidence type="ECO:0000256" key="5">
    <source>
        <dbReference type="ARBA" id="ARBA00022741"/>
    </source>
</evidence>
<feature type="zinc finger region" description="C4-type" evidence="13">
    <location>
        <begin position="39"/>
        <end position="61"/>
    </location>
</feature>
<feature type="binding site" evidence="13">
    <location>
        <position position="58"/>
    </location>
    <ligand>
        <name>Zn(2+)</name>
        <dbReference type="ChEBI" id="CHEBI:29105"/>
    </ligand>
</feature>
<keyword evidence="5 13" id="KW-0547">Nucleotide-binding</keyword>
<keyword evidence="16" id="KW-1185">Reference proteome</keyword>
<evidence type="ECO:0000256" key="8">
    <source>
        <dbReference type="ARBA" id="ARBA00022833"/>
    </source>
</evidence>
<dbReference type="SUPFAM" id="SSF52096">
    <property type="entry name" value="ClpP/crotonase"/>
    <property type="match status" value="1"/>
</dbReference>
<dbReference type="GO" id="GO:0003989">
    <property type="term" value="F:acetyl-CoA carboxylase activity"/>
    <property type="evidence" value="ECO:0007669"/>
    <property type="project" value="InterPro"/>
</dbReference>
<dbReference type="GO" id="GO:0016743">
    <property type="term" value="F:carboxyl- or carbamoyltransferase activity"/>
    <property type="evidence" value="ECO:0007669"/>
    <property type="project" value="UniProtKB-UniRule"/>
</dbReference>
<dbReference type="GO" id="GO:2001295">
    <property type="term" value="P:malonyl-CoA biosynthetic process"/>
    <property type="evidence" value="ECO:0007669"/>
    <property type="project" value="UniProtKB-UniRule"/>
</dbReference>
<evidence type="ECO:0000313" key="16">
    <source>
        <dbReference type="Proteomes" id="UP000198619"/>
    </source>
</evidence>
<dbReference type="Pfam" id="PF17848">
    <property type="entry name" value="Zn_ribbon_ACC"/>
    <property type="match status" value="1"/>
</dbReference>
<keyword evidence="2 13" id="KW-0444">Lipid biosynthesis</keyword>
<dbReference type="NCBIfam" id="TIGR00515">
    <property type="entry name" value="accD"/>
    <property type="match status" value="1"/>
</dbReference>
<evidence type="ECO:0000256" key="1">
    <source>
        <dbReference type="ARBA" id="ARBA00004496"/>
    </source>
</evidence>
<evidence type="ECO:0000256" key="11">
    <source>
        <dbReference type="ARBA" id="ARBA00023160"/>
    </source>
</evidence>
<comment type="subcellular location">
    <subcellularLocation>
        <location evidence="1 13">Cytoplasm</location>
    </subcellularLocation>
</comment>
<dbReference type="InterPro" id="IPR034733">
    <property type="entry name" value="AcCoA_carboxyl_beta"/>
</dbReference>
<dbReference type="InterPro" id="IPR029045">
    <property type="entry name" value="ClpP/crotonase-like_dom_sf"/>
</dbReference>
<dbReference type="GO" id="GO:0005524">
    <property type="term" value="F:ATP binding"/>
    <property type="evidence" value="ECO:0007669"/>
    <property type="project" value="UniProtKB-KW"/>
</dbReference>
<evidence type="ECO:0000256" key="10">
    <source>
        <dbReference type="ARBA" id="ARBA00023098"/>
    </source>
</evidence>
<comment type="function">
    <text evidence="12 13">Component of the acetyl coenzyme A carboxylase (ACC) complex. Biotin carboxylase (BC) catalyzes the carboxylation of biotin on its carrier protein (BCCP) and then the CO(2) group is transferred by the transcarboxylase to acetyl-CoA to form malonyl-CoA.</text>
</comment>
<dbReference type="PRINTS" id="PR01070">
    <property type="entry name" value="ACCCTRFRASEB"/>
</dbReference>
<dbReference type="GO" id="GO:0006633">
    <property type="term" value="P:fatty acid biosynthetic process"/>
    <property type="evidence" value="ECO:0007669"/>
    <property type="project" value="UniProtKB-KW"/>
</dbReference>
<keyword evidence="11 13" id="KW-0275">Fatty acid biosynthesis</keyword>
<evidence type="ECO:0000256" key="7">
    <source>
        <dbReference type="ARBA" id="ARBA00022832"/>
    </source>
</evidence>
<evidence type="ECO:0000256" key="4">
    <source>
        <dbReference type="ARBA" id="ARBA00022723"/>
    </source>
</evidence>
<sequence>MIKSFFKRNNYITVSKTSFQNEDRCEKGPNIPEGTWVKCNSCGKIIYSKDMINEYKSCKYCGYYFRLNPRERAKLIFDEENPKKIFENIRTSNPLNFPEYDKKINKAIKNSGETEAVTCYEAHINGEKVVACIMNSEFFMGSMGSALGEKITRCVEMATEKKLPLIIFTASGGARMQEGMFSLMQMAKVNSALKRLHKCGGLYISVLTDPTTGGVTASFAMIADIVLGEKGALVGFAGRRVIENTIKENLPENFQTVEFLLEKGFIDKIVERKNLKKILCKIILMHKGGNYFESK</sequence>
<dbReference type="InterPro" id="IPR000438">
    <property type="entry name" value="Acetyl_CoA_COase_Trfase_b_su"/>
</dbReference>
<keyword evidence="6 13" id="KW-0863">Zinc-finger</keyword>
<feature type="binding site" evidence="13">
    <location>
        <position position="39"/>
    </location>
    <ligand>
        <name>Zn(2+)</name>
        <dbReference type="ChEBI" id="CHEBI:29105"/>
    </ligand>
</feature>
<dbReference type="OrthoDB" id="9772975at2"/>
<feature type="binding site" evidence="13">
    <location>
        <position position="61"/>
    </location>
    <ligand>
        <name>Zn(2+)</name>
        <dbReference type="ChEBI" id="CHEBI:29105"/>
    </ligand>
</feature>
<dbReference type="UniPathway" id="UPA00655">
    <property type="reaction ID" value="UER00711"/>
</dbReference>
<dbReference type="EMBL" id="FOKI01000002">
    <property type="protein sequence ID" value="SFA77344.1"/>
    <property type="molecule type" value="Genomic_DNA"/>
</dbReference>
<evidence type="ECO:0000256" key="6">
    <source>
        <dbReference type="ARBA" id="ARBA00022771"/>
    </source>
</evidence>
<dbReference type="RefSeq" id="WP_090038395.1">
    <property type="nucleotide sequence ID" value="NZ_FOKI01000002.1"/>
</dbReference>
<evidence type="ECO:0000259" key="14">
    <source>
        <dbReference type="PROSITE" id="PS50980"/>
    </source>
</evidence>
<comment type="cofactor">
    <cofactor evidence="13">
        <name>Zn(2+)</name>
        <dbReference type="ChEBI" id="CHEBI:29105"/>
    </cofactor>
    <text evidence="13">Binds 1 zinc ion per subunit.</text>
</comment>
<dbReference type="GO" id="GO:0009317">
    <property type="term" value="C:acetyl-CoA carboxylase complex"/>
    <property type="evidence" value="ECO:0007669"/>
    <property type="project" value="InterPro"/>
</dbReference>
<feature type="binding site" evidence="13">
    <location>
        <position position="42"/>
    </location>
    <ligand>
        <name>Zn(2+)</name>
        <dbReference type="ChEBI" id="CHEBI:29105"/>
    </ligand>
</feature>
<reference evidence="15 16" key="1">
    <citation type="submission" date="2016-10" db="EMBL/GenBank/DDBJ databases">
        <authorList>
            <person name="de Groot N.N."/>
        </authorList>
    </citation>
    <scope>NUCLEOTIDE SEQUENCE [LARGE SCALE GENOMIC DNA]</scope>
    <source>
        <strain evidence="15 16">DSM 12271</strain>
    </source>
</reference>
<dbReference type="PANTHER" id="PTHR42995">
    <property type="entry name" value="ACETYL-COENZYME A CARBOXYLASE CARBOXYL TRANSFERASE SUBUNIT BETA, CHLOROPLASTIC"/>
    <property type="match status" value="1"/>
</dbReference>
<keyword evidence="8 13" id="KW-0862">Zinc</keyword>
<dbReference type="GO" id="GO:0008270">
    <property type="term" value="F:zinc ion binding"/>
    <property type="evidence" value="ECO:0007669"/>
    <property type="project" value="UniProtKB-UniRule"/>
</dbReference>
<dbReference type="Pfam" id="PF01039">
    <property type="entry name" value="Carboxyl_trans"/>
    <property type="match status" value="1"/>
</dbReference>
<dbReference type="Proteomes" id="UP000198619">
    <property type="component" value="Unassembled WGS sequence"/>
</dbReference>
<dbReference type="EC" id="2.1.3.15" evidence="13"/>
<evidence type="ECO:0000256" key="12">
    <source>
        <dbReference type="ARBA" id="ARBA00025280"/>
    </source>
</evidence>
<evidence type="ECO:0000256" key="2">
    <source>
        <dbReference type="ARBA" id="ARBA00022516"/>
    </source>
</evidence>
<proteinExistence type="inferred from homology"/>
<feature type="domain" description="CoA carboxyltransferase N-terminal" evidence="14">
    <location>
        <begin position="35"/>
        <end position="295"/>
    </location>
</feature>
<dbReference type="InterPro" id="IPR011762">
    <property type="entry name" value="COA_CT_N"/>
</dbReference>
<keyword evidence="4 13" id="KW-0479">Metal-binding</keyword>
<protein>
    <recommendedName>
        <fullName evidence="13">Acetyl-coenzyme A carboxylase carboxyl transferase subunit beta</fullName>
        <shortName evidence="13">ACCase subunit beta</shortName>
        <shortName evidence="13">Acetyl-CoA carboxylase carboxyltransferase subunit beta</shortName>
        <ecNumber evidence="13">2.1.3.15</ecNumber>
    </recommendedName>
</protein>
<dbReference type="AlphaFoldDB" id="A0A1I0VLP8"/>
<dbReference type="STRING" id="84698.SAMN04488528_1002164"/>
<organism evidence="15 16">
    <name type="scientific">Clostridium frigidicarnis</name>
    <dbReference type="NCBI Taxonomy" id="84698"/>
    <lineage>
        <taxon>Bacteria</taxon>
        <taxon>Bacillati</taxon>
        <taxon>Bacillota</taxon>
        <taxon>Clostridia</taxon>
        <taxon>Eubacteriales</taxon>
        <taxon>Clostridiaceae</taxon>
        <taxon>Clostridium</taxon>
    </lineage>
</organism>
<dbReference type="Gene3D" id="3.90.226.10">
    <property type="entry name" value="2-enoyl-CoA Hydratase, Chain A, domain 1"/>
    <property type="match status" value="1"/>
</dbReference>
<dbReference type="InterPro" id="IPR041010">
    <property type="entry name" value="Znf-ACC"/>
</dbReference>
<dbReference type="HAMAP" id="MF_01395">
    <property type="entry name" value="AcetylCoA_CT_beta"/>
    <property type="match status" value="1"/>
</dbReference>
<name>A0A1I0VLP8_9CLOT</name>
<keyword evidence="7 13" id="KW-0276">Fatty acid metabolism</keyword>
<evidence type="ECO:0000256" key="3">
    <source>
        <dbReference type="ARBA" id="ARBA00022679"/>
    </source>
</evidence>
<evidence type="ECO:0000313" key="15">
    <source>
        <dbReference type="EMBL" id="SFA77344.1"/>
    </source>
</evidence>
<keyword evidence="10 13" id="KW-0443">Lipid metabolism</keyword>
<evidence type="ECO:0000256" key="13">
    <source>
        <dbReference type="HAMAP-Rule" id="MF_01395"/>
    </source>
</evidence>
<comment type="subunit">
    <text evidence="13">Acetyl-CoA carboxylase is a heterohexamer composed of biotin carboxyl carrier protein (AccB), biotin carboxylase (AccC) and two subunits each of ACCase subunit alpha (AccA) and ACCase subunit beta (AccD).</text>
</comment>
<accession>A0A1I0VLP8</accession>